<evidence type="ECO:0000256" key="3">
    <source>
        <dbReference type="ARBA" id="ARBA00022692"/>
    </source>
</evidence>
<sequence length="215" mass="22718">MIPKYVLASIAVSVGGLLNGYDAGGIGAITVMPEFEKTFGKLSPSVVNFAISLTMLARAFPATCVGHLIDRTGRLRAMIIGGVMFGISATIHGTAMTLAQFLVGRALSRLGEGLYVSNVSVYIAEIAPVKSRGVLACLPQFIATAVVCVGYFTAYGSVEIPSSMVQHLPYVVQVSLTFALVGSCLPLPDSPGWLISYGKRAESIHALERPYFSLV</sequence>
<dbReference type="Gene3D" id="1.20.1250.20">
    <property type="entry name" value="MFS general substrate transporter like domains"/>
    <property type="match status" value="1"/>
</dbReference>
<comment type="subcellular location">
    <subcellularLocation>
        <location evidence="1">Membrane</location>
        <topology evidence="1">Multi-pass membrane protein</topology>
    </subcellularLocation>
</comment>
<evidence type="ECO:0000256" key="5">
    <source>
        <dbReference type="ARBA" id="ARBA00023136"/>
    </source>
</evidence>
<dbReference type="InterPro" id="IPR050360">
    <property type="entry name" value="MFS_Sugar_Transporters"/>
</dbReference>
<dbReference type="Proteomes" id="UP000193689">
    <property type="component" value="Unassembled WGS sequence"/>
</dbReference>
<dbReference type="STRING" id="1141098.A0A1Y2EKL1"/>
<dbReference type="GO" id="GO:0016020">
    <property type="term" value="C:membrane"/>
    <property type="evidence" value="ECO:0007669"/>
    <property type="project" value="UniProtKB-SubCell"/>
</dbReference>
<evidence type="ECO:0000256" key="4">
    <source>
        <dbReference type="ARBA" id="ARBA00022989"/>
    </source>
</evidence>
<feature type="transmembrane region" description="Helical" evidence="6">
    <location>
        <begin position="46"/>
        <end position="65"/>
    </location>
</feature>
<dbReference type="Pfam" id="PF00083">
    <property type="entry name" value="Sugar_tr"/>
    <property type="match status" value="1"/>
</dbReference>
<feature type="transmembrane region" description="Helical" evidence="6">
    <location>
        <begin position="77"/>
        <end position="103"/>
    </location>
</feature>
<keyword evidence="4 6" id="KW-1133">Transmembrane helix</keyword>
<keyword evidence="9" id="KW-1185">Reference proteome</keyword>
<gene>
    <name evidence="8" type="ORF">BCR38DRAFT_479882</name>
</gene>
<dbReference type="OrthoDB" id="5399138at2759"/>
<accession>A0A1Y2EKL1</accession>
<evidence type="ECO:0000256" key="6">
    <source>
        <dbReference type="SAM" id="Phobius"/>
    </source>
</evidence>
<proteinExistence type="inferred from homology"/>
<dbReference type="InParanoid" id="A0A1Y2EKL1"/>
<dbReference type="SUPFAM" id="SSF103473">
    <property type="entry name" value="MFS general substrate transporter"/>
    <property type="match status" value="1"/>
</dbReference>
<protein>
    <submittedName>
        <fullName evidence="8">General substrate transporter</fullName>
    </submittedName>
</protein>
<dbReference type="GeneID" id="63779425"/>
<keyword evidence="3 6" id="KW-0812">Transmembrane</keyword>
<dbReference type="GO" id="GO:0005351">
    <property type="term" value="F:carbohydrate:proton symporter activity"/>
    <property type="evidence" value="ECO:0007669"/>
    <property type="project" value="TreeGrafter"/>
</dbReference>
<dbReference type="AlphaFoldDB" id="A0A1Y2EKL1"/>
<organism evidence="8 9">
    <name type="scientific">Pseudomassariella vexata</name>
    <dbReference type="NCBI Taxonomy" id="1141098"/>
    <lineage>
        <taxon>Eukaryota</taxon>
        <taxon>Fungi</taxon>
        <taxon>Dikarya</taxon>
        <taxon>Ascomycota</taxon>
        <taxon>Pezizomycotina</taxon>
        <taxon>Sordariomycetes</taxon>
        <taxon>Xylariomycetidae</taxon>
        <taxon>Amphisphaeriales</taxon>
        <taxon>Pseudomassariaceae</taxon>
        <taxon>Pseudomassariella</taxon>
    </lineage>
</organism>
<evidence type="ECO:0000259" key="7">
    <source>
        <dbReference type="PROSITE" id="PS50850"/>
    </source>
</evidence>
<comment type="similarity">
    <text evidence="2">Belongs to the major facilitator superfamily. Sugar transporter (TC 2.A.1.1) family.</text>
</comment>
<dbReference type="PANTHER" id="PTHR48022:SF2">
    <property type="entry name" value="PLASTIDIC GLUCOSE TRANSPORTER 4"/>
    <property type="match status" value="1"/>
</dbReference>
<dbReference type="PROSITE" id="PS50850">
    <property type="entry name" value="MFS"/>
    <property type="match status" value="1"/>
</dbReference>
<name>A0A1Y2EKL1_9PEZI</name>
<dbReference type="PANTHER" id="PTHR48022">
    <property type="entry name" value="PLASTIDIC GLUCOSE TRANSPORTER 4"/>
    <property type="match status" value="1"/>
</dbReference>
<evidence type="ECO:0000256" key="2">
    <source>
        <dbReference type="ARBA" id="ARBA00010992"/>
    </source>
</evidence>
<feature type="domain" description="Major facilitator superfamily (MFS) profile" evidence="7">
    <location>
        <begin position="8"/>
        <end position="215"/>
    </location>
</feature>
<dbReference type="InterPro" id="IPR020846">
    <property type="entry name" value="MFS_dom"/>
</dbReference>
<dbReference type="InterPro" id="IPR005828">
    <property type="entry name" value="MFS_sugar_transport-like"/>
</dbReference>
<dbReference type="EMBL" id="MCFJ01000001">
    <property type="protein sequence ID" value="ORY71385.1"/>
    <property type="molecule type" value="Genomic_DNA"/>
</dbReference>
<evidence type="ECO:0000313" key="9">
    <source>
        <dbReference type="Proteomes" id="UP000193689"/>
    </source>
</evidence>
<evidence type="ECO:0000313" key="8">
    <source>
        <dbReference type="EMBL" id="ORY71385.1"/>
    </source>
</evidence>
<dbReference type="RefSeq" id="XP_040720977.1">
    <property type="nucleotide sequence ID" value="XM_040863213.1"/>
</dbReference>
<dbReference type="InterPro" id="IPR036259">
    <property type="entry name" value="MFS_trans_sf"/>
</dbReference>
<keyword evidence="5 6" id="KW-0472">Membrane</keyword>
<reference evidence="8 9" key="1">
    <citation type="submission" date="2016-07" db="EMBL/GenBank/DDBJ databases">
        <title>Pervasive Adenine N6-methylation of Active Genes in Fungi.</title>
        <authorList>
            <consortium name="DOE Joint Genome Institute"/>
            <person name="Mondo S.J."/>
            <person name="Dannebaum R.O."/>
            <person name="Kuo R.C."/>
            <person name="Labutti K."/>
            <person name="Haridas S."/>
            <person name="Kuo A."/>
            <person name="Salamov A."/>
            <person name="Ahrendt S.R."/>
            <person name="Lipzen A."/>
            <person name="Sullivan W."/>
            <person name="Andreopoulos W.B."/>
            <person name="Clum A."/>
            <person name="Lindquist E."/>
            <person name="Daum C."/>
            <person name="Ramamoorthy G.K."/>
            <person name="Gryganskyi A."/>
            <person name="Culley D."/>
            <person name="Magnuson J.K."/>
            <person name="James T.Y."/>
            <person name="O'Malley M.A."/>
            <person name="Stajich J.E."/>
            <person name="Spatafora J.W."/>
            <person name="Visel A."/>
            <person name="Grigoriev I.V."/>
        </authorList>
    </citation>
    <scope>NUCLEOTIDE SEQUENCE [LARGE SCALE GENOMIC DNA]</scope>
    <source>
        <strain evidence="8 9">CBS 129021</strain>
    </source>
</reference>
<comment type="caution">
    <text evidence="8">The sequence shown here is derived from an EMBL/GenBank/DDBJ whole genome shotgun (WGS) entry which is preliminary data.</text>
</comment>
<evidence type="ECO:0000256" key="1">
    <source>
        <dbReference type="ARBA" id="ARBA00004141"/>
    </source>
</evidence>